<accession>A0ABP6LEB7</accession>
<proteinExistence type="predicted"/>
<name>A0ABP6LEB7_9ACTN</name>
<comment type="caution">
    <text evidence="1">The sequence shown here is derived from an EMBL/GenBank/DDBJ whole genome shotgun (WGS) entry which is preliminary data.</text>
</comment>
<sequence>MGKRMLRSVLVATFSAVVAFGTLSGLSGTKEDVRADSVWSLVPASSVAGSDTPVGTDDSVWS</sequence>
<evidence type="ECO:0000313" key="2">
    <source>
        <dbReference type="Proteomes" id="UP001501532"/>
    </source>
</evidence>
<evidence type="ECO:0008006" key="3">
    <source>
        <dbReference type="Google" id="ProtNLM"/>
    </source>
</evidence>
<organism evidence="1 2">
    <name type="scientific">Streptomyces glomeratus</name>
    <dbReference type="NCBI Taxonomy" id="284452"/>
    <lineage>
        <taxon>Bacteria</taxon>
        <taxon>Bacillati</taxon>
        <taxon>Actinomycetota</taxon>
        <taxon>Actinomycetes</taxon>
        <taxon>Kitasatosporales</taxon>
        <taxon>Streptomycetaceae</taxon>
        <taxon>Streptomyces</taxon>
    </lineage>
</organism>
<gene>
    <name evidence="1" type="ORF">GCM10010448_24240</name>
</gene>
<reference evidence="2" key="1">
    <citation type="journal article" date="2019" name="Int. J. Syst. Evol. Microbiol.">
        <title>The Global Catalogue of Microorganisms (GCM) 10K type strain sequencing project: providing services to taxonomists for standard genome sequencing and annotation.</title>
        <authorList>
            <consortium name="The Broad Institute Genomics Platform"/>
            <consortium name="The Broad Institute Genome Sequencing Center for Infectious Disease"/>
            <person name="Wu L."/>
            <person name="Ma J."/>
        </authorList>
    </citation>
    <scope>NUCLEOTIDE SEQUENCE [LARGE SCALE GENOMIC DNA]</scope>
    <source>
        <strain evidence="2">JCM 9091</strain>
    </source>
</reference>
<evidence type="ECO:0000313" key="1">
    <source>
        <dbReference type="EMBL" id="GAA3040814.1"/>
    </source>
</evidence>
<dbReference type="Proteomes" id="UP001501532">
    <property type="component" value="Unassembled WGS sequence"/>
</dbReference>
<protein>
    <recommendedName>
        <fullName evidence="3">5'-nucleotidase</fullName>
    </recommendedName>
</protein>
<keyword evidence="2" id="KW-1185">Reference proteome</keyword>
<dbReference type="EMBL" id="BAAAUF010000018">
    <property type="protein sequence ID" value="GAA3040814.1"/>
    <property type="molecule type" value="Genomic_DNA"/>
</dbReference>